<reference evidence="2 3" key="1">
    <citation type="submission" date="2020-04" db="EMBL/GenBank/DDBJ databases">
        <title>Azohydromonas sp. isolated from soil.</title>
        <authorList>
            <person name="Dahal R.H."/>
        </authorList>
    </citation>
    <scope>NUCLEOTIDE SEQUENCE [LARGE SCALE GENOMIC DNA]</scope>
    <source>
        <strain evidence="2 3">G-1-1-14</strain>
    </source>
</reference>
<evidence type="ECO:0000313" key="2">
    <source>
        <dbReference type="EMBL" id="NML17333.1"/>
    </source>
</evidence>
<dbReference type="RefSeq" id="WP_169162237.1">
    <property type="nucleotide sequence ID" value="NZ_JABBFW010000017.1"/>
</dbReference>
<sequence>MSSTIACTAPEAVLQCQLIQSGSYREQLTIAPIADRPHSFDVRVTGWLDNARHPMGRHVRYRTTLDHAALTRLHEALGALLQAQPALASGLDSQPCSTGPSCSPGTTRAAAGLHVTP</sequence>
<dbReference type="Proteomes" id="UP000574067">
    <property type="component" value="Unassembled WGS sequence"/>
</dbReference>
<evidence type="ECO:0000256" key="1">
    <source>
        <dbReference type="SAM" id="MobiDB-lite"/>
    </source>
</evidence>
<feature type="compositionally biased region" description="Polar residues" evidence="1">
    <location>
        <begin position="92"/>
        <end position="106"/>
    </location>
</feature>
<comment type="caution">
    <text evidence="2">The sequence shown here is derived from an EMBL/GenBank/DDBJ whole genome shotgun (WGS) entry which is preliminary data.</text>
</comment>
<feature type="region of interest" description="Disordered" evidence="1">
    <location>
        <begin position="89"/>
        <end position="117"/>
    </location>
</feature>
<keyword evidence="3" id="KW-1185">Reference proteome</keyword>
<name>A0A848FGF0_9BURK</name>
<protein>
    <submittedName>
        <fullName evidence="2">Uncharacterized protein</fullName>
    </submittedName>
</protein>
<evidence type="ECO:0000313" key="3">
    <source>
        <dbReference type="Proteomes" id="UP000574067"/>
    </source>
</evidence>
<proteinExistence type="predicted"/>
<dbReference type="AlphaFoldDB" id="A0A848FGF0"/>
<dbReference type="EMBL" id="JABBFW010000017">
    <property type="protein sequence ID" value="NML17333.1"/>
    <property type="molecule type" value="Genomic_DNA"/>
</dbReference>
<gene>
    <name evidence="2" type="ORF">HHL10_20365</name>
</gene>
<organism evidence="2 3">
    <name type="scientific">Azohydromonas caseinilytica</name>
    <dbReference type="NCBI Taxonomy" id="2728836"/>
    <lineage>
        <taxon>Bacteria</taxon>
        <taxon>Pseudomonadati</taxon>
        <taxon>Pseudomonadota</taxon>
        <taxon>Betaproteobacteria</taxon>
        <taxon>Burkholderiales</taxon>
        <taxon>Sphaerotilaceae</taxon>
        <taxon>Azohydromonas</taxon>
    </lineage>
</organism>
<accession>A0A848FGF0</accession>